<evidence type="ECO:0000256" key="2">
    <source>
        <dbReference type="SAM" id="MobiDB-lite"/>
    </source>
</evidence>
<feature type="region of interest" description="Disordered" evidence="2">
    <location>
        <begin position="1"/>
        <end position="285"/>
    </location>
</feature>
<feature type="domain" description="Transcription factor Iwr1" evidence="3">
    <location>
        <begin position="294"/>
        <end position="368"/>
    </location>
</feature>
<protein>
    <recommendedName>
        <fullName evidence="3">Transcription factor Iwr1 domain-containing protein</fullName>
    </recommendedName>
</protein>
<dbReference type="EMBL" id="ML978724">
    <property type="protein sequence ID" value="KAF2086529.1"/>
    <property type="molecule type" value="Genomic_DNA"/>
</dbReference>
<feature type="compositionally biased region" description="Basic and acidic residues" evidence="2">
    <location>
        <begin position="112"/>
        <end position="124"/>
    </location>
</feature>
<dbReference type="PANTHER" id="PTHR28063:SF1">
    <property type="entry name" value="RNA POLYMERASE II NUCLEAR LOCALIZATION PROTEIN IWR1"/>
    <property type="match status" value="1"/>
</dbReference>
<evidence type="ECO:0000313" key="5">
    <source>
        <dbReference type="Proteomes" id="UP000799776"/>
    </source>
</evidence>
<feature type="region of interest" description="Disordered" evidence="2">
    <location>
        <begin position="340"/>
        <end position="407"/>
    </location>
</feature>
<dbReference type="PANTHER" id="PTHR28063">
    <property type="entry name" value="RNA POLYMERASE II NUCLEAR LOCALIZATION PROTEIN IWR1"/>
    <property type="match status" value="1"/>
</dbReference>
<dbReference type="InterPro" id="IPR013883">
    <property type="entry name" value="TF_Iwr1_dom"/>
</dbReference>
<feature type="compositionally biased region" description="Polar residues" evidence="2">
    <location>
        <begin position="180"/>
        <end position="205"/>
    </location>
</feature>
<gene>
    <name evidence="4" type="ORF">K490DRAFT_66722</name>
</gene>
<feature type="compositionally biased region" description="Low complexity" evidence="2">
    <location>
        <begin position="207"/>
        <end position="219"/>
    </location>
</feature>
<sequence>MSQLPQTVRIKRKAQDEPVESLVVQTQHDRRKRRVTEPASFFRRVKDTPEASTGPSAPSISEDSIQQPGSSRPVERKSSQPSTPRRFHLSKPSVSASPLERKRRNVATLVESRSKIPRTKDVANEHPTPVPGATVTPEDDDSDAMQIDPSSSPPLKRPGKASRLDVNKNRDKQPHDDISASVSTTEPTGATRSTKDPSQVPSSDENAAAPSSSSTADADLLLQMQKFAEQVEEQEVHERQPPTQPHRSPQPLKFQPKVPAQRYRERHPHHPWDIPPGDLNTSMEIDEGDESDIDYVYDTYIRCDEPATLRDPTSQLDGNIGVLVLTDEDQALWESYLVDSDESDKDWNSEEEDENAEDFYGNEYPEEEVASDDEIGEGAYNYRAGASDDEEYGLSDEGEDMKRPWGRYPWLSGRKHYAAEENNDGEASD</sequence>
<feature type="compositionally biased region" description="Acidic residues" evidence="2">
    <location>
        <begin position="387"/>
        <end position="399"/>
    </location>
</feature>
<evidence type="ECO:0000259" key="3">
    <source>
        <dbReference type="Pfam" id="PF08574"/>
    </source>
</evidence>
<feature type="compositionally biased region" description="Acidic residues" evidence="2">
    <location>
        <begin position="340"/>
        <end position="357"/>
    </location>
</feature>
<dbReference type="Pfam" id="PF08574">
    <property type="entry name" value="Iwr1"/>
    <property type="match status" value="1"/>
</dbReference>
<dbReference type="GO" id="GO:0006606">
    <property type="term" value="P:protein import into nucleus"/>
    <property type="evidence" value="ECO:0007669"/>
    <property type="project" value="InterPro"/>
</dbReference>
<evidence type="ECO:0000256" key="1">
    <source>
        <dbReference type="ARBA" id="ARBA00010218"/>
    </source>
</evidence>
<dbReference type="AlphaFoldDB" id="A0A9P4HRB8"/>
<feature type="compositionally biased region" description="Basic and acidic residues" evidence="2">
    <location>
        <begin position="162"/>
        <end position="178"/>
    </location>
</feature>
<feature type="compositionally biased region" description="Acidic residues" evidence="2">
    <location>
        <begin position="364"/>
        <end position="376"/>
    </location>
</feature>
<dbReference type="GO" id="GO:0005737">
    <property type="term" value="C:cytoplasm"/>
    <property type="evidence" value="ECO:0007669"/>
    <property type="project" value="TreeGrafter"/>
</dbReference>
<feature type="compositionally biased region" description="Polar residues" evidence="2">
    <location>
        <begin position="50"/>
        <end position="70"/>
    </location>
</feature>
<accession>A0A9P4HRB8</accession>
<comment type="similarity">
    <text evidence="1">Belongs to the IWR1/SLC7A6OS family.</text>
</comment>
<dbReference type="Proteomes" id="UP000799776">
    <property type="component" value="Unassembled WGS sequence"/>
</dbReference>
<dbReference type="OrthoDB" id="6255506at2759"/>
<comment type="caution">
    <text evidence="4">The sequence shown here is derived from an EMBL/GenBank/DDBJ whole genome shotgun (WGS) entry which is preliminary data.</text>
</comment>
<name>A0A9P4HRB8_9PEZI</name>
<proteinExistence type="inferred from homology"/>
<organism evidence="4 5">
    <name type="scientific">Saccharata proteae CBS 121410</name>
    <dbReference type="NCBI Taxonomy" id="1314787"/>
    <lineage>
        <taxon>Eukaryota</taxon>
        <taxon>Fungi</taxon>
        <taxon>Dikarya</taxon>
        <taxon>Ascomycota</taxon>
        <taxon>Pezizomycotina</taxon>
        <taxon>Dothideomycetes</taxon>
        <taxon>Dothideomycetes incertae sedis</taxon>
        <taxon>Botryosphaeriales</taxon>
        <taxon>Saccharataceae</taxon>
        <taxon>Saccharata</taxon>
    </lineage>
</organism>
<reference evidence="4" key="1">
    <citation type="journal article" date="2020" name="Stud. Mycol.">
        <title>101 Dothideomycetes genomes: a test case for predicting lifestyles and emergence of pathogens.</title>
        <authorList>
            <person name="Haridas S."/>
            <person name="Albert R."/>
            <person name="Binder M."/>
            <person name="Bloem J."/>
            <person name="Labutti K."/>
            <person name="Salamov A."/>
            <person name="Andreopoulos B."/>
            <person name="Baker S."/>
            <person name="Barry K."/>
            <person name="Bills G."/>
            <person name="Bluhm B."/>
            <person name="Cannon C."/>
            <person name="Castanera R."/>
            <person name="Culley D."/>
            <person name="Daum C."/>
            <person name="Ezra D."/>
            <person name="Gonzalez J."/>
            <person name="Henrissat B."/>
            <person name="Kuo A."/>
            <person name="Liang C."/>
            <person name="Lipzen A."/>
            <person name="Lutzoni F."/>
            <person name="Magnuson J."/>
            <person name="Mondo S."/>
            <person name="Nolan M."/>
            <person name="Ohm R."/>
            <person name="Pangilinan J."/>
            <person name="Park H.-J."/>
            <person name="Ramirez L."/>
            <person name="Alfaro M."/>
            <person name="Sun H."/>
            <person name="Tritt A."/>
            <person name="Yoshinaga Y."/>
            <person name="Zwiers L.-H."/>
            <person name="Turgeon B."/>
            <person name="Goodwin S."/>
            <person name="Spatafora J."/>
            <person name="Crous P."/>
            <person name="Grigoriev I."/>
        </authorList>
    </citation>
    <scope>NUCLEOTIDE SEQUENCE</scope>
    <source>
        <strain evidence="4">CBS 121410</strain>
    </source>
</reference>
<evidence type="ECO:0000313" key="4">
    <source>
        <dbReference type="EMBL" id="KAF2086529.1"/>
    </source>
</evidence>
<keyword evidence="5" id="KW-1185">Reference proteome</keyword>
<dbReference type="InterPro" id="IPR040150">
    <property type="entry name" value="Iwr1"/>
</dbReference>